<accession>A0A401RZ84</accession>
<dbReference type="Proteomes" id="UP000287033">
    <property type="component" value="Unassembled WGS sequence"/>
</dbReference>
<protein>
    <submittedName>
        <fullName evidence="1">Uncharacterized protein</fullName>
    </submittedName>
</protein>
<reference evidence="1 2" key="1">
    <citation type="journal article" date="2018" name="Nat. Ecol. Evol.">
        <title>Shark genomes provide insights into elasmobranch evolution and the origin of vertebrates.</title>
        <authorList>
            <person name="Hara Y"/>
            <person name="Yamaguchi K"/>
            <person name="Onimaru K"/>
            <person name="Kadota M"/>
            <person name="Koyanagi M"/>
            <person name="Keeley SD"/>
            <person name="Tatsumi K"/>
            <person name="Tanaka K"/>
            <person name="Motone F"/>
            <person name="Kageyama Y"/>
            <person name="Nozu R"/>
            <person name="Adachi N"/>
            <person name="Nishimura O"/>
            <person name="Nakagawa R"/>
            <person name="Tanegashima C"/>
            <person name="Kiyatake I"/>
            <person name="Matsumoto R"/>
            <person name="Murakumo K"/>
            <person name="Nishida K"/>
            <person name="Terakita A"/>
            <person name="Kuratani S"/>
            <person name="Sato K"/>
            <person name="Hyodo S Kuraku.S."/>
        </authorList>
    </citation>
    <scope>NUCLEOTIDE SEQUENCE [LARGE SCALE GENOMIC DNA]</scope>
</reference>
<dbReference type="EMBL" id="BEZZ01000031">
    <property type="protein sequence ID" value="GCC23477.1"/>
    <property type="molecule type" value="Genomic_DNA"/>
</dbReference>
<sequence>MSVFRSFMARQFGRNQADTVADPPWTLRRLRINNYHLSVPPSRTDLLLGWTTISVRSYFQAALAISAYPIATQSHRVTNRNAHY</sequence>
<name>A0A401RZ84_CHIPU</name>
<evidence type="ECO:0000313" key="1">
    <source>
        <dbReference type="EMBL" id="GCC23477.1"/>
    </source>
</evidence>
<organism evidence="1 2">
    <name type="scientific">Chiloscyllium punctatum</name>
    <name type="common">Brownbanded bambooshark</name>
    <name type="synonym">Hemiscyllium punctatum</name>
    <dbReference type="NCBI Taxonomy" id="137246"/>
    <lineage>
        <taxon>Eukaryota</taxon>
        <taxon>Metazoa</taxon>
        <taxon>Chordata</taxon>
        <taxon>Craniata</taxon>
        <taxon>Vertebrata</taxon>
        <taxon>Chondrichthyes</taxon>
        <taxon>Elasmobranchii</taxon>
        <taxon>Galeomorphii</taxon>
        <taxon>Galeoidea</taxon>
        <taxon>Orectolobiformes</taxon>
        <taxon>Hemiscylliidae</taxon>
        <taxon>Chiloscyllium</taxon>
    </lineage>
</organism>
<dbReference type="AlphaFoldDB" id="A0A401RZ84"/>
<keyword evidence="2" id="KW-1185">Reference proteome</keyword>
<gene>
    <name evidence="1" type="ORF">chiPu_0001873</name>
</gene>
<evidence type="ECO:0000313" key="2">
    <source>
        <dbReference type="Proteomes" id="UP000287033"/>
    </source>
</evidence>
<comment type="caution">
    <text evidence="1">The sequence shown here is derived from an EMBL/GenBank/DDBJ whole genome shotgun (WGS) entry which is preliminary data.</text>
</comment>
<proteinExistence type="predicted"/>